<name>A0A3D9XGR3_PARVE</name>
<sequence>MTLDPSPTPEDIEQHEIAEAILLGLLESVIDYPGSFDREGAAVALRMAAEERERQGDYRASVLLEEWAERLRGRE</sequence>
<gene>
    <name evidence="1" type="ORF">BDD41_2334</name>
</gene>
<proteinExistence type="predicted"/>
<evidence type="ECO:0000313" key="1">
    <source>
        <dbReference type="EMBL" id="REF69624.1"/>
    </source>
</evidence>
<evidence type="ECO:0000313" key="2">
    <source>
        <dbReference type="Proteomes" id="UP000256941"/>
    </source>
</evidence>
<dbReference type="EMBL" id="QTUJ01000002">
    <property type="protein sequence ID" value="REF69624.1"/>
    <property type="molecule type" value="Genomic_DNA"/>
</dbReference>
<dbReference type="AlphaFoldDB" id="A0A3D9XGR3"/>
<protein>
    <submittedName>
        <fullName evidence="1">Uncharacterized protein</fullName>
    </submittedName>
</protein>
<accession>A0A3D9XGR3</accession>
<reference evidence="1 2" key="1">
    <citation type="submission" date="2018-08" db="EMBL/GenBank/DDBJ databases">
        <title>Genomic Encyclopedia of Archaeal and Bacterial Type Strains, Phase II (KMG-II): from individual species to whole genera.</title>
        <authorList>
            <person name="Goeker M."/>
        </authorList>
    </citation>
    <scope>NUCLEOTIDE SEQUENCE [LARGE SCALE GENOMIC DNA]</scope>
    <source>
        <strain evidence="1 2">DSM 17099</strain>
    </source>
</reference>
<dbReference type="Proteomes" id="UP000256941">
    <property type="component" value="Unassembled WGS sequence"/>
</dbReference>
<dbReference type="RefSeq" id="WP_116221873.1">
    <property type="nucleotide sequence ID" value="NZ_CP038197.1"/>
</dbReference>
<organism evidence="1 2">
    <name type="scientific">Paracoccus versutus</name>
    <name type="common">Thiobacillus versutus</name>
    <dbReference type="NCBI Taxonomy" id="34007"/>
    <lineage>
        <taxon>Bacteria</taxon>
        <taxon>Pseudomonadati</taxon>
        <taxon>Pseudomonadota</taxon>
        <taxon>Alphaproteobacteria</taxon>
        <taxon>Rhodobacterales</taxon>
        <taxon>Paracoccaceae</taxon>
        <taxon>Paracoccus</taxon>
    </lineage>
</organism>
<comment type="caution">
    <text evidence="1">The sequence shown here is derived from an EMBL/GenBank/DDBJ whole genome shotgun (WGS) entry which is preliminary data.</text>
</comment>